<sequence>MKVYYGIPKVPDIQTLAAPVEEEEEVGDQDNPDKPKKKKTKKDPLFSKKTKSDPNAPPSDRIPVPDLKDNDKIEKVKALREASKRISLGSELLPSCCCYTLLNASYSVCCAEISEDSSMLAVGFNDSIIKVWTLVPQKLKAMKSADQLEDVNIEADDVLIIK</sequence>
<keyword evidence="2" id="KW-0396">Initiation factor</keyword>
<dbReference type="AlphaFoldDB" id="V5GLZ5"/>
<keyword evidence="2" id="KW-0648">Protein biosynthesis</keyword>
<proteinExistence type="predicted"/>
<accession>V5GLZ5</accession>
<dbReference type="InterPro" id="IPR036322">
    <property type="entry name" value="WD40_repeat_dom_sf"/>
</dbReference>
<dbReference type="GO" id="GO:0016251">
    <property type="term" value="F:RNA polymerase II general transcription initiation factor activity"/>
    <property type="evidence" value="ECO:0007669"/>
    <property type="project" value="TreeGrafter"/>
</dbReference>
<feature type="region of interest" description="Disordered" evidence="1">
    <location>
        <begin position="16"/>
        <end position="68"/>
    </location>
</feature>
<dbReference type="GO" id="GO:0005669">
    <property type="term" value="C:transcription factor TFIID complex"/>
    <property type="evidence" value="ECO:0007669"/>
    <property type="project" value="TreeGrafter"/>
</dbReference>
<gene>
    <name evidence="2" type="primary">TAF5</name>
</gene>
<feature type="compositionally biased region" description="Acidic residues" evidence="1">
    <location>
        <begin position="20"/>
        <end position="30"/>
    </location>
</feature>
<reference evidence="2" key="1">
    <citation type="submission" date="2013-07" db="EMBL/GenBank/DDBJ databases">
        <title>Midgut Transcriptome Profiling of Anoplphora glabripennis, a Lignocellulose Degrading, Wood-Boring Cerambycid.</title>
        <authorList>
            <person name="Scully E.D."/>
            <person name="Hoover K."/>
            <person name="Carlson J.E."/>
            <person name="Tien M."/>
            <person name="Geib S.M."/>
        </authorList>
    </citation>
    <scope>NUCLEOTIDE SEQUENCE</scope>
</reference>
<dbReference type="PANTHER" id="PTHR19879:SF1">
    <property type="entry name" value="CANNONBALL-RELATED"/>
    <property type="match status" value="1"/>
</dbReference>
<name>V5GLZ5_ANOGL</name>
<dbReference type="GO" id="GO:0006367">
    <property type="term" value="P:transcription initiation at RNA polymerase II promoter"/>
    <property type="evidence" value="ECO:0007669"/>
    <property type="project" value="TreeGrafter"/>
</dbReference>
<dbReference type="GO" id="GO:0003743">
    <property type="term" value="F:translation initiation factor activity"/>
    <property type="evidence" value="ECO:0007669"/>
    <property type="project" value="UniProtKB-KW"/>
</dbReference>
<feature type="compositionally biased region" description="Basic and acidic residues" evidence="1">
    <location>
        <begin position="42"/>
        <end position="52"/>
    </location>
</feature>
<evidence type="ECO:0000256" key="1">
    <source>
        <dbReference type="SAM" id="MobiDB-lite"/>
    </source>
</evidence>
<evidence type="ECO:0000313" key="2">
    <source>
        <dbReference type="EMBL" id="JAB62627.1"/>
    </source>
</evidence>
<dbReference type="EMBL" id="GALX01005839">
    <property type="protein sequence ID" value="JAB62627.1"/>
    <property type="molecule type" value="Transcribed_RNA"/>
</dbReference>
<dbReference type="SUPFAM" id="SSF50978">
    <property type="entry name" value="WD40 repeat-like"/>
    <property type="match status" value="1"/>
</dbReference>
<dbReference type="PANTHER" id="PTHR19879">
    <property type="entry name" value="TRANSCRIPTION INITIATION FACTOR TFIID"/>
    <property type="match status" value="1"/>
</dbReference>
<protein>
    <submittedName>
        <fullName evidence="2">Transcription initiation factor TFIID subunit 5</fullName>
    </submittedName>
</protein>
<dbReference type="OrthoDB" id="10266330at2759"/>
<organism evidence="2">
    <name type="scientific">Anoplophora glabripennis</name>
    <name type="common">Asian longhorn beetle</name>
    <name type="synonym">Anoplophora nobilis</name>
    <dbReference type="NCBI Taxonomy" id="217634"/>
    <lineage>
        <taxon>Eukaryota</taxon>
        <taxon>Metazoa</taxon>
        <taxon>Ecdysozoa</taxon>
        <taxon>Arthropoda</taxon>
        <taxon>Hexapoda</taxon>
        <taxon>Insecta</taxon>
        <taxon>Pterygota</taxon>
        <taxon>Neoptera</taxon>
        <taxon>Endopterygota</taxon>
        <taxon>Coleoptera</taxon>
        <taxon>Polyphaga</taxon>
        <taxon>Cucujiformia</taxon>
        <taxon>Chrysomeloidea</taxon>
        <taxon>Cerambycidae</taxon>
        <taxon>Lamiinae</taxon>
        <taxon>Lamiini</taxon>
        <taxon>Anoplophora</taxon>
    </lineage>
</organism>